<dbReference type="PROSITE" id="PS51257">
    <property type="entry name" value="PROKAR_LIPOPROTEIN"/>
    <property type="match status" value="1"/>
</dbReference>
<reference evidence="9 10" key="1">
    <citation type="submission" date="2013-04" db="EMBL/GenBank/DDBJ databases">
        <title>The Genome Sequence of Bartonella bacilliformis Ver097.</title>
        <authorList>
            <consortium name="The Broad Institute Genomics Platform"/>
            <consortium name="The Broad Institute Genome Sequencing Center for Infectious Disease"/>
            <person name="Feldgarden M."/>
            <person name="Kirby J."/>
            <person name="Birtles R."/>
            <person name="Dasch G."/>
            <person name="Hendrix L."/>
            <person name="Koehler J."/>
            <person name="Walker B."/>
            <person name="Young S.K."/>
            <person name="Zeng Q."/>
            <person name="Gargeya S."/>
            <person name="Fitzgerald M."/>
            <person name="Haas B."/>
            <person name="Abouelleil A."/>
            <person name="Allen A.W."/>
            <person name="Alvarado L."/>
            <person name="Arachchi H.M."/>
            <person name="Berlin A.M."/>
            <person name="Chapman S.B."/>
            <person name="Gainer-Dewar J."/>
            <person name="Goldberg J."/>
            <person name="Griggs A."/>
            <person name="Gujja S."/>
            <person name="Hansen M."/>
            <person name="Howarth C."/>
            <person name="Imamovic A."/>
            <person name="Ireland A."/>
            <person name="Larimer J."/>
            <person name="McCowan C."/>
            <person name="Murphy C."/>
            <person name="Pearson M."/>
            <person name="Poon T.W."/>
            <person name="Priest M."/>
            <person name="Roberts A."/>
            <person name="Saif S."/>
            <person name="Shea T."/>
            <person name="Sisk P."/>
            <person name="Sykes S."/>
            <person name="Wortman J."/>
            <person name="Nusbaum C."/>
            <person name="Birren B."/>
        </authorList>
    </citation>
    <scope>NUCLEOTIDE SEQUENCE [LARGE SCALE GENOMIC DNA]</scope>
    <source>
        <strain evidence="9 10">Ver097</strain>
    </source>
</reference>
<evidence type="ECO:0000256" key="6">
    <source>
        <dbReference type="ARBA" id="ARBA00023237"/>
    </source>
</evidence>
<dbReference type="AlphaFoldDB" id="A0A072R6A3"/>
<dbReference type="GO" id="GO:0004866">
    <property type="term" value="F:endopeptidase inhibitor activity"/>
    <property type="evidence" value="ECO:0007669"/>
    <property type="project" value="InterPro"/>
</dbReference>
<evidence type="ECO:0000256" key="3">
    <source>
        <dbReference type="ARBA" id="ARBA00022729"/>
    </source>
</evidence>
<keyword evidence="4" id="KW-0472">Membrane</keyword>
<dbReference type="HOGENOM" id="CLU_103254_0_0_5"/>
<dbReference type="Gene3D" id="2.40.128.10">
    <property type="match status" value="1"/>
</dbReference>
<dbReference type="SUPFAM" id="SSF50882">
    <property type="entry name" value="beta-Barrel protease inhibitors"/>
    <property type="match status" value="1"/>
</dbReference>
<keyword evidence="7" id="KW-0449">Lipoprotein</keyword>
<comment type="caution">
    <text evidence="9">The sequence shown here is derived from an EMBL/GenBank/DDBJ whole genome shotgun (WGS) entry which is preliminary data.</text>
</comment>
<dbReference type="EMBL" id="ASIV01000001">
    <property type="protein sequence ID" value="KEG21285.1"/>
    <property type="molecule type" value="Genomic_DNA"/>
</dbReference>
<evidence type="ECO:0000256" key="2">
    <source>
        <dbReference type="ARBA" id="ARBA00007138"/>
    </source>
</evidence>
<keyword evidence="6" id="KW-0998">Cell outer membrane</keyword>
<name>A0A072R6A3_BARBA</name>
<dbReference type="Pfam" id="PF02974">
    <property type="entry name" value="Inh"/>
    <property type="match status" value="1"/>
</dbReference>
<dbReference type="InterPro" id="IPR016085">
    <property type="entry name" value="Protease_inh_B-barrel_dom"/>
</dbReference>
<accession>A0A072R6A3</accession>
<dbReference type="STRING" id="1293911.H710_00233"/>
<dbReference type="Proteomes" id="UP000031740">
    <property type="component" value="Unassembled WGS sequence"/>
</dbReference>
<keyword evidence="5" id="KW-0564">Palmitate</keyword>
<evidence type="ECO:0000256" key="4">
    <source>
        <dbReference type="ARBA" id="ARBA00023136"/>
    </source>
</evidence>
<evidence type="ECO:0000259" key="8">
    <source>
        <dbReference type="Pfam" id="PF02974"/>
    </source>
</evidence>
<feature type="domain" description="Alkaline proteinase inhibitor/ Outer membrane lipoprotein Omp19" evidence="8">
    <location>
        <begin position="91"/>
        <end position="181"/>
    </location>
</feature>
<dbReference type="RefSeq" id="WP_041849022.1">
    <property type="nucleotide sequence ID" value="NZ_KL503802.1"/>
</dbReference>
<dbReference type="PATRIC" id="fig|1293911.3.peg.241"/>
<dbReference type="InterPro" id="IPR010571">
    <property type="entry name" value="OM_lipoprot_Omp19_bac"/>
</dbReference>
<proteinExistence type="inferred from homology"/>
<evidence type="ECO:0000256" key="7">
    <source>
        <dbReference type="ARBA" id="ARBA00023288"/>
    </source>
</evidence>
<dbReference type="GO" id="GO:0009279">
    <property type="term" value="C:cell outer membrane"/>
    <property type="evidence" value="ECO:0007669"/>
    <property type="project" value="UniProtKB-SubCell"/>
</dbReference>
<evidence type="ECO:0000256" key="1">
    <source>
        <dbReference type="ARBA" id="ARBA00004459"/>
    </source>
</evidence>
<sequence length="181" mass="20323">MIFSKISSFVILSLIVILSGCSTSRFKSDSNSTPGIFYPFYPAETVSDSIITSDLPEFEEFTSVDRKKDSSDFSQMADFEDFEPPSYAINLSPASIAGVWNLSVDNTVCRVATPQTKFGQGYRAHPLSCSKIFSEVRSWAIKGKKLYFYEESGRVVAVFYSLNEGRFEGYMFNNQPAILNR</sequence>
<gene>
    <name evidence="9" type="ORF">H710_00233</name>
</gene>
<dbReference type="InterPro" id="IPR021140">
    <property type="entry name" value="Inh/Omp19"/>
</dbReference>
<evidence type="ECO:0000313" key="9">
    <source>
        <dbReference type="EMBL" id="KEG21285.1"/>
    </source>
</evidence>
<keyword evidence="3" id="KW-0732">Signal</keyword>
<organism evidence="9 10">
    <name type="scientific">Bartonella bacilliformis Ver097</name>
    <dbReference type="NCBI Taxonomy" id="1293911"/>
    <lineage>
        <taxon>Bacteria</taxon>
        <taxon>Pseudomonadati</taxon>
        <taxon>Pseudomonadota</taxon>
        <taxon>Alphaproteobacteria</taxon>
        <taxon>Hyphomicrobiales</taxon>
        <taxon>Bartonellaceae</taxon>
        <taxon>Bartonella</taxon>
    </lineage>
</organism>
<evidence type="ECO:0000313" key="10">
    <source>
        <dbReference type="Proteomes" id="UP000031740"/>
    </source>
</evidence>
<comment type="subcellular location">
    <subcellularLocation>
        <location evidence="1">Cell outer membrane</location>
        <topology evidence="1">Lipid-anchor</topology>
    </subcellularLocation>
</comment>
<protein>
    <recommendedName>
        <fullName evidence="8">Alkaline proteinase inhibitor/ Outer membrane lipoprotein Omp19 domain-containing protein</fullName>
    </recommendedName>
</protein>
<dbReference type="PIRSF" id="PIRSF034005">
    <property type="entry name" value="OM_lipoprot_Omp19_bac"/>
    <property type="match status" value="1"/>
</dbReference>
<comment type="similarity">
    <text evidence="2">Belongs to the rhizobiaceae omp19 lipoprotein family.</text>
</comment>
<evidence type="ECO:0000256" key="5">
    <source>
        <dbReference type="ARBA" id="ARBA00023139"/>
    </source>
</evidence>